<evidence type="ECO:0000256" key="1">
    <source>
        <dbReference type="SAM" id="MobiDB-lite"/>
    </source>
</evidence>
<gene>
    <name evidence="2" type="ORF">DY000_02023478</name>
</gene>
<keyword evidence="3" id="KW-1185">Reference proteome</keyword>
<reference evidence="2 3" key="1">
    <citation type="journal article" date="2020" name="BMC Genomics">
        <title>Intraspecific diversification of the crop wild relative Brassica cretica Lam. using demographic model selection.</title>
        <authorList>
            <person name="Kioukis A."/>
            <person name="Michalopoulou V.A."/>
            <person name="Briers L."/>
            <person name="Pirintsos S."/>
            <person name="Studholme D.J."/>
            <person name="Pavlidis P."/>
            <person name="Sarris P.F."/>
        </authorList>
    </citation>
    <scope>NUCLEOTIDE SEQUENCE [LARGE SCALE GENOMIC DNA]</scope>
    <source>
        <strain evidence="3">cv. PFS-1207/04</strain>
    </source>
</reference>
<feature type="region of interest" description="Disordered" evidence="1">
    <location>
        <begin position="18"/>
        <end position="39"/>
    </location>
</feature>
<dbReference type="Proteomes" id="UP000266723">
    <property type="component" value="Unassembled WGS sequence"/>
</dbReference>
<organism evidence="2 3">
    <name type="scientific">Brassica cretica</name>
    <name type="common">Mustard</name>
    <dbReference type="NCBI Taxonomy" id="69181"/>
    <lineage>
        <taxon>Eukaryota</taxon>
        <taxon>Viridiplantae</taxon>
        <taxon>Streptophyta</taxon>
        <taxon>Embryophyta</taxon>
        <taxon>Tracheophyta</taxon>
        <taxon>Spermatophyta</taxon>
        <taxon>Magnoliopsida</taxon>
        <taxon>eudicotyledons</taxon>
        <taxon>Gunneridae</taxon>
        <taxon>Pentapetalae</taxon>
        <taxon>rosids</taxon>
        <taxon>malvids</taxon>
        <taxon>Brassicales</taxon>
        <taxon>Brassicaceae</taxon>
        <taxon>Brassiceae</taxon>
        <taxon>Brassica</taxon>
    </lineage>
</organism>
<sequence>MLAHLSILVLKDTLEESIPDPKPIKKEDDPDAYQEKLKEDEVKRLEQADII</sequence>
<feature type="compositionally biased region" description="Basic and acidic residues" evidence="1">
    <location>
        <begin position="22"/>
        <end position="39"/>
    </location>
</feature>
<accession>A0ABQ7EIM0</accession>
<proteinExistence type="predicted"/>
<comment type="caution">
    <text evidence="2">The sequence shown here is derived from an EMBL/GenBank/DDBJ whole genome shotgun (WGS) entry which is preliminary data.</text>
</comment>
<evidence type="ECO:0000313" key="2">
    <source>
        <dbReference type="EMBL" id="KAF3597043.1"/>
    </source>
</evidence>
<dbReference type="EMBL" id="QGKV02000299">
    <property type="protein sequence ID" value="KAF3597043.1"/>
    <property type="molecule type" value="Genomic_DNA"/>
</dbReference>
<protein>
    <submittedName>
        <fullName evidence="2">Uncharacterized protein</fullName>
    </submittedName>
</protein>
<evidence type="ECO:0000313" key="3">
    <source>
        <dbReference type="Proteomes" id="UP000266723"/>
    </source>
</evidence>
<name>A0ABQ7EIM0_BRACR</name>